<feature type="transmembrane region" description="Helical" evidence="7">
    <location>
        <begin position="294"/>
        <end position="316"/>
    </location>
</feature>
<feature type="transmembrane region" description="Helical" evidence="7">
    <location>
        <begin position="269"/>
        <end position="288"/>
    </location>
</feature>
<dbReference type="PANTHER" id="PTHR42751:SF3">
    <property type="entry name" value="SODIUM_GLUTAMATE SYMPORTER"/>
    <property type="match status" value="1"/>
</dbReference>
<feature type="transmembrane region" description="Helical" evidence="7">
    <location>
        <begin position="56"/>
        <end position="75"/>
    </location>
</feature>
<dbReference type="Proteomes" id="UP000178936">
    <property type="component" value="Unassembled WGS sequence"/>
</dbReference>
<dbReference type="GO" id="GO:0015297">
    <property type="term" value="F:antiporter activity"/>
    <property type="evidence" value="ECO:0007669"/>
    <property type="project" value="InterPro"/>
</dbReference>
<dbReference type="GO" id="GO:0016020">
    <property type="term" value="C:membrane"/>
    <property type="evidence" value="ECO:0007669"/>
    <property type="project" value="UniProtKB-SubCell"/>
</dbReference>
<feature type="domain" description="RCK N-terminal" evidence="8">
    <location>
        <begin position="406"/>
        <end position="522"/>
    </location>
</feature>
<feature type="transmembrane region" description="Helical" evidence="7">
    <location>
        <begin position="6"/>
        <end position="24"/>
    </location>
</feature>
<keyword evidence="4 7" id="KW-0812">Transmembrane</keyword>
<dbReference type="AlphaFoldDB" id="A0A1G2Q1D1"/>
<evidence type="ECO:0000256" key="4">
    <source>
        <dbReference type="ARBA" id="ARBA00022692"/>
    </source>
</evidence>
<dbReference type="Gene3D" id="3.40.50.720">
    <property type="entry name" value="NAD(P)-binding Rossmann-like Domain"/>
    <property type="match status" value="1"/>
</dbReference>
<evidence type="ECO:0000256" key="1">
    <source>
        <dbReference type="ARBA" id="ARBA00004141"/>
    </source>
</evidence>
<reference evidence="9 10" key="1">
    <citation type="journal article" date="2016" name="Nat. Commun.">
        <title>Thousands of microbial genomes shed light on interconnected biogeochemical processes in an aquifer system.</title>
        <authorList>
            <person name="Anantharaman K."/>
            <person name="Brown C.T."/>
            <person name="Hug L.A."/>
            <person name="Sharon I."/>
            <person name="Castelle C.J."/>
            <person name="Probst A.J."/>
            <person name="Thomas B.C."/>
            <person name="Singh A."/>
            <person name="Wilkins M.J."/>
            <person name="Karaoz U."/>
            <person name="Brodie E.L."/>
            <person name="Williams K.H."/>
            <person name="Hubbard S.S."/>
            <person name="Banfield J.F."/>
        </authorList>
    </citation>
    <scope>NUCLEOTIDE SEQUENCE [LARGE SCALE GENOMIC DNA]</scope>
</reference>
<dbReference type="InterPro" id="IPR003148">
    <property type="entry name" value="RCK_N"/>
</dbReference>
<dbReference type="EMBL" id="MHTB01000049">
    <property type="protein sequence ID" value="OHA54377.1"/>
    <property type="molecule type" value="Genomic_DNA"/>
</dbReference>
<dbReference type="PANTHER" id="PTHR42751">
    <property type="entry name" value="SODIUM/HYDROGEN EXCHANGER FAMILY/TRKA DOMAIN PROTEIN"/>
    <property type="match status" value="1"/>
</dbReference>
<feature type="transmembrane region" description="Helical" evidence="7">
    <location>
        <begin position="182"/>
        <end position="203"/>
    </location>
</feature>
<dbReference type="InterPro" id="IPR038770">
    <property type="entry name" value="Na+/solute_symporter_sf"/>
</dbReference>
<dbReference type="InterPro" id="IPR036291">
    <property type="entry name" value="NAD(P)-bd_dom_sf"/>
</dbReference>
<dbReference type="SUPFAM" id="SSF51735">
    <property type="entry name" value="NAD(P)-binding Rossmann-fold domains"/>
    <property type="match status" value="1"/>
</dbReference>
<organism evidence="9 10">
    <name type="scientific">Candidatus Veblenbacteria bacterium RIFOXYA2_FULL_43_9</name>
    <dbReference type="NCBI Taxonomy" id="1802425"/>
    <lineage>
        <taxon>Bacteria</taxon>
        <taxon>Candidatus Vebleniibacteriota</taxon>
    </lineage>
</organism>
<keyword evidence="3" id="KW-0813">Transport</keyword>
<feature type="transmembrane region" description="Helical" evidence="7">
    <location>
        <begin position="31"/>
        <end position="50"/>
    </location>
</feature>
<dbReference type="Pfam" id="PF02254">
    <property type="entry name" value="TrkA_N"/>
    <property type="match status" value="1"/>
</dbReference>
<feature type="transmembrane region" description="Helical" evidence="7">
    <location>
        <begin position="355"/>
        <end position="373"/>
    </location>
</feature>
<feature type="transmembrane region" description="Helical" evidence="7">
    <location>
        <begin position="323"/>
        <end position="343"/>
    </location>
</feature>
<comment type="caution">
    <text evidence="9">The sequence shown here is derived from an EMBL/GenBank/DDBJ whole genome shotgun (WGS) entry which is preliminary data.</text>
</comment>
<feature type="transmembrane region" description="Helical" evidence="7">
    <location>
        <begin position="116"/>
        <end position="136"/>
    </location>
</feature>
<feature type="transmembrane region" description="Helical" evidence="7">
    <location>
        <begin position="87"/>
        <end position="110"/>
    </location>
</feature>
<evidence type="ECO:0000256" key="6">
    <source>
        <dbReference type="ARBA" id="ARBA00023136"/>
    </source>
</evidence>
<evidence type="ECO:0000313" key="9">
    <source>
        <dbReference type="EMBL" id="OHA54377.1"/>
    </source>
</evidence>
<feature type="transmembrane region" description="Helical" evidence="7">
    <location>
        <begin position="215"/>
        <end position="235"/>
    </location>
</feature>
<gene>
    <name evidence="9" type="ORF">A2226_03120</name>
</gene>
<proteinExistence type="inferred from homology"/>
<evidence type="ECO:0000259" key="8">
    <source>
        <dbReference type="PROSITE" id="PS51201"/>
    </source>
</evidence>
<dbReference type="PROSITE" id="PS51201">
    <property type="entry name" value="RCK_N"/>
    <property type="match status" value="1"/>
</dbReference>
<dbReference type="GO" id="GO:1902600">
    <property type="term" value="P:proton transmembrane transport"/>
    <property type="evidence" value="ECO:0007669"/>
    <property type="project" value="InterPro"/>
</dbReference>
<evidence type="ECO:0000256" key="5">
    <source>
        <dbReference type="ARBA" id="ARBA00022989"/>
    </source>
</evidence>
<dbReference type="GO" id="GO:0006813">
    <property type="term" value="P:potassium ion transport"/>
    <property type="evidence" value="ECO:0007669"/>
    <property type="project" value="InterPro"/>
</dbReference>
<evidence type="ECO:0000256" key="3">
    <source>
        <dbReference type="ARBA" id="ARBA00022448"/>
    </source>
</evidence>
<feature type="transmembrane region" description="Helical" evidence="7">
    <location>
        <begin position="148"/>
        <end position="170"/>
    </location>
</feature>
<keyword evidence="6 7" id="KW-0472">Membrane</keyword>
<comment type="similarity">
    <text evidence="2">Belongs to the monovalent cation:proton antiporter 2 (CPA2) transporter (TC 2.A.37) family.</text>
</comment>
<name>A0A1G2Q1D1_9BACT</name>
<comment type="subcellular location">
    <subcellularLocation>
        <location evidence="1">Membrane</location>
        <topology evidence="1">Multi-pass membrane protein</topology>
    </subcellularLocation>
</comment>
<dbReference type="Pfam" id="PF00999">
    <property type="entry name" value="Na_H_Exchanger"/>
    <property type="match status" value="1"/>
</dbReference>
<protein>
    <recommendedName>
        <fullName evidence="8">RCK N-terminal domain-containing protein</fullName>
    </recommendedName>
</protein>
<evidence type="ECO:0000313" key="10">
    <source>
        <dbReference type="Proteomes" id="UP000178936"/>
    </source>
</evidence>
<keyword evidence="5 7" id="KW-1133">Transmembrane helix</keyword>
<evidence type="ECO:0000256" key="2">
    <source>
        <dbReference type="ARBA" id="ARBA00005551"/>
    </source>
</evidence>
<dbReference type="Gene3D" id="1.20.1530.20">
    <property type="match status" value="1"/>
</dbReference>
<evidence type="ECO:0000256" key="7">
    <source>
        <dbReference type="SAM" id="Phobius"/>
    </source>
</evidence>
<feature type="transmembrane region" description="Helical" evidence="7">
    <location>
        <begin position="241"/>
        <end position="257"/>
    </location>
</feature>
<sequence length="567" mass="62362">MPLERLFLDISAIVVVATLLGLLARWLKQPLILGYVLAGIILGPSLFGFISEPQVIGVLSSFGIAFLLFLVGLELDLSKLKVIGRPSLLLGFGQVLFTAVVGFGIIRFFGFDSLPAIYIAIALTFSSTIIVVKLLSERQALESLYGRLAIGMLLMQDFIAIFALIILSGFAGGQVPTTAELAFILLKGAGLIMLALLSGRFILPHLFMKLARSSELLLLSSIAWCFGFALVAVVGGFSLEIGAFLAGLALARLPYHLEIVGRVRSLRDFFITIFFVLLGSQLLFANLTAMAWPFIILSLFVLVGNPLIVMVIMGLMGYTKRTGFLVGLTVAQISEFSLILMHLGYRLGHVNTSEVALVTLIGITTITLSSYLITYGDSLYRRLAPYLKIFEKKTALENIKEIDSLNNHTVIFGCDRLGEKLVASIQELGQPLLVIDFDPETVARLLLQGVPCIYGDMSDPEIYDRAQLKTAKIVISTVPDINSNQLLLQETKRRGLSVPIYVTADTWQDTENLYSAGADYVVFPHYLSGEYMSTLLKQLNSNPAATAQERERHLKDLHHHYKSRHKA</sequence>
<accession>A0A1G2Q1D1</accession>
<dbReference type="InterPro" id="IPR006153">
    <property type="entry name" value="Cation/H_exchanger_TM"/>
</dbReference>